<dbReference type="RefSeq" id="WP_203676961.1">
    <property type="nucleotide sequence ID" value="NZ_BOMW01000008.1"/>
</dbReference>
<dbReference type="PANTHER" id="PTHR43877:SF2">
    <property type="entry name" value="AMINOALKYLPHOSPHONATE N-ACETYLTRANSFERASE-RELATED"/>
    <property type="match status" value="1"/>
</dbReference>
<dbReference type="PANTHER" id="PTHR43877">
    <property type="entry name" value="AMINOALKYLPHOSPHONATE N-ACETYLTRANSFERASE-RELATED-RELATED"/>
    <property type="match status" value="1"/>
</dbReference>
<dbReference type="InterPro" id="IPR016181">
    <property type="entry name" value="Acyl_CoA_acyltransferase"/>
</dbReference>
<dbReference type="CDD" id="cd04301">
    <property type="entry name" value="NAT_SF"/>
    <property type="match status" value="1"/>
</dbReference>
<evidence type="ECO:0000313" key="4">
    <source>
        <dbReference type="EMBL" id="GIF03215.1"/>
    </source>
</evidence>
<dbReference type="EMBL" id="BOMW01000008">
    <property type="protein sequence ID" value="GIF03215.1"/>
    <property type="molecule type" value="Genomic_DNA"/>
</dbReference>
<name>A0A919KB00_9ACTN</name>
<dbReference type="Pfam" id="PF00583">
    <property type="entry name" value="Acetyltransf_1"/>
    <property type="match status" value="1"/>
</dbReference>
<keyword evidence="1" id="KW-0808">Transferase</keyword>
<dbReference type="Proteomes" id="UP000629619">
    <property type="component" value="Unassembled WGS sequence"/>
</dbReference>
<feature type="domain" description="N-acetyltransferase" evidence="3">
    <location>
        <begin position="3"/>
        <end position="159"/>
    </location>
</feature>
<keyword evidence="5" id="KW-1185">Reference proteome</keyword>
<comment type="caution">
    <text evidence="4">The sequence shown here is derived from an EMBL/GenBank/DDBJ whole genome shotgun (WGS) entry which is preliminary data.</text>
</comment>
<dbReference type="GO" id="GO:0016747">
    <property type="term" value="F:acyltransferase activity, transferring groups other than amino-acyl groups"/>
    <property type="evidence" value="ECO:0007669"/>
    <property type="project" value="InterPro"/>
</dbReference>
<dbReference type="InterPro" id="IPR000182">
    <property type="entry name" value="GNAT_dom"/>
</dbReference>
<dbReference type="Gene3D" id="3.40.630.30">
    <property type="match status" value="1"/>
</dbReference>
<evidence type="ECO:0000256" key="2">
    <source>
        <dbReference type="ARBA" id="ARBA00023315"/>
    </source>
</evidence>
<proteinExistence type="predicted"/>
<dbReference type="SUPFAM" id="SSF55729">
    <property type="entry name" value="Acyl-CoA N-acyltransferases (Nat)"/>
    <property type="match status" value="1"/>
</dbReference>
<gene>
    <name evidence="4" type="ORF">Asi03nite_07530</name>
</gene>
<reference evidence="4" key="1">
    <citation type="submission" date="2021-01" db="EMBL/GenBank/DDBJ databases">
        <title>Whole genome shotgun sequence of Actinoplanes siamensis NBRC 109076.</title>
        <authorList>
            <person name="Komaki H."/>
            <person name="Tamura T."/>
        </authorList>
    </citation>
    <scope>NUCLEOTIDE SEQUENCE</scope>
    <source>
        <strain evidence="4">NBRC 109076</strain>
    </source>
</reference>
<accession>A0A919KB00</accession>
<evidence type="ECO:0000259" key="3">
    <source>
        <dbReference type="PROSITE" id="PS51186"/>
    </source>
</evidence>
<dbReference type="AlphaFoldDB" id="A0A919KB00"/>
<organism evidence="4 5">
    <name type="scientific">Actinoplanes siamensis</name>
    <dbReference type="NCBI Taxonomy" id="1223317"/>
    <lineage>
        <taxon>Bacteria</taxon>
        <taxon>Bacillati</taxon>
        <taxon>Actinomycetota</taxon>
        <taxon>Actinomycetes</taxon>
        <taxon>Micromonosporales</taxon>
        <taxon>Micromonosporaceae</taxon>
        <taxon>Actinoplanes</taxon>
    </lineage>
</organism>
<sequence>MDVAIRRLGQPGDLGWVVQAHGEVYAEEYGWDTSFEALVARIVADYAAGHDPAREAGWIAERDGRRVGCVLCVAGDEPGTAVLRVLLVHPEARGLGLGGRLVDACMRFAVDAGYARMRLWTTDPLVAARQVYLRRGFRLVKEEPQHTFGADLVGQTFLRELVRGD</sequence>
<keyword evidence="2" id="KW-0012">Acyltransferase</keyword>
<dbReference type="InterPro" id="IPR050832">
    <property type="entry name" value="Bact_Acetyltransf"/>
</dbReference>
<dbReference type="PROSITE" id="PS51186">
    <property type="entry name" value="GNAT"/>
    <property type="match status" value="1"/>
</dbReference>
<evidence type="ECO:0000313" key="5">
    <source>
        <dbReference type="Proteomes" id="UP000629619"/>
    </source>
</evidence>
<protein>
    <submittedName>
        <fullName evidence="4">MarR family transcriptional regulator</fullName>
    </submittedName>
</protein>
<evidence type="ECO:0000256" key="1">
    <source>
        <dbReference type="ARBA" id="ARBA00022679"/>
    </source>
</evidence>